<organism evidence="2">
    <name type="scientific">marine metagenome</name>
    <dbReference type="NCBI Taxonomy" id="408172"/>
    <lineage>
        <taxon>unclassified sequences</taxon>
        <taxon>metagenomes</taxon>
        <taxon>ecological metagenomes</taxon>
    </lineage>
</organism>
<gene>
    <name evidence="2" type="ORF">METZ01_LOCUS8171</name>
</gene>
<protein>
    <recommendedName>
        <fullName evidence="1">MaoC-like domain-containing protein</fullName>
    </recommendedName>
</protein>
<dbReference type="InterPro" id="IPR039375">
    <property type="entry name" value="NodN-like"/>
</dbReference>
<dbReference type="CDD" id="cd03450">
    <property type="entry name" value="NodN"/>
    <property type="match status" value="1"/>
</dbReference>
<reference evidence="2" key="1">
    <citation type="submission" date="2018-05" db="EMBL/GenBank/DDBJ databases">
        <authorList>
            <person name="Lanie J.A."/>
            <person name="Ng W.-L."/>
            <person name="Kazmierczak K.M."/>
            <person name="Andrzejewski T.M."/>
            <person name="Davidsen T.M."/>
            <person name="Wayne K.J."/>
            <person name="Tettelin H."/>
            <person name="Glass J.I."/>
            <person name="Rusch D."/>
            <person name="Podicherti R."/>
            <person name="Tsui H.-C.T."/>
            <person name="Winkler M.E."/>
        </authorList>
    </citation>
    <scope>NUCLEOTIDE SEQUENCE</scope>
</reference>
<evidence type="ECO:0000259" key="1">
    <source>
        <dbReference type="Pfam" id="PF01575"/>
    </source>
</evidence>
<proteinExistence type="predicted"/>
<dbReference type="InterPro" id="IPR029069">
    <property type="entry name" value="HotDog_dom_sf"/>
</dbReference>
<dbReference type="EMBL" id="UINC01000440">
    <property type="protein sequence ID" value="SUZ55317.1"/>
    <property type="molecule type" value="Genomic_DNA"/>
</dbReference>
<accession>A0A381NLA7</accession>
<dbReference type="PANTHER" id="PTHR42993">
    <property type="entry name" value="MAOC-LIKE DEHYDRATASE DOMAIN-CONTAINING PROTEIN"/>
    <property type="match status" value="1"/>
</dbReference>
<name>A0A381NLA7_9ZZZZ</name>
<dbReference type="SUPFAM" id="SSF54637">
    <property type="entry name" value="Thioesterase/thiol ester dehydrase-isomerase"/>
    <property type="match status" value="1"/>
</dbReference>
<evidence type="ECO:0000313" key="2">
    <source>
        <dbReference type="EMBL" id="SUZ55317.1"/>
    </source>
</evidence>
<dbReference type="Pfam" id="PF01575">
    <property type="entry name" value="MaoC_dehydratas"/>
    <property type="match status" value="1"/>
</dbReference>
<feature type="domain" description="MaoC-like" evidence="1">
    <location>
        <begin position="20"/>
        <end position="137"/>
    </location>
</feature>
<dbReference type="Gene3D" id="3.10.129.10">
    <property type="entry name" value="Hotdog Thioesterase"/>
    <property type="match status" value="1"/>
</dbReference>
<dbReference type="AlphaFoldDB" id="A0A381NLA7"/>
<dbReference type="InterPro" id="IPR002539">
    <property type="entry name" value="MaoC-like_dom"/>
</dbReference>
<dbReference type="PANTHER" id="PTHR42993:SF1">
    <property type="entry name" value="MAOC-LIKE DEHYDRATASE DOMAIN-CONTAINING PROTEIN"/>
    <property type="match status" value="1"/>
</dbReference>
<sequence length="162" mass="18214">MHQSKYGLNPSVFTVAELRAHIGQEVGCASWLTISQEMIDTFANLTNDHQYIHVNQRRAMTETSYGGTIVHGFLTLSMLTQMLMSAAPTIKGASTSINYGFDKIRFLTPVPSGSAIRGRFTLAAVEERVPSELTVRYETTLEIRDNDRPALFADWLVRLYLR</sequence>